<dbReference type="AlphaFoldDB" id="A0A383D2R1"/>
<organism evidence="1">
    <name type="scientific">marine metagenome</name>
    <dbReference type="NCBI Taxonomy" id="408172"/>
    <lineage>
        <taxon>unclassified sequences</taxon>
        <taxon>metagenomes</taxon>
        <taxon>ecological metagenomes</taxon>
    </lineage>
</organism>
<sequence length="84" mass="8903">MVTGAGSGVGQGVIKALRISELPLTLIGADIAPLNSGLFRTDEGVLIPRVESTGALEKIIDTLNGRDVRVVMVGSEFDLEFYSR</sequence>
<name>A0A383D2R1_9ZZZZ</name>
<protein>
    <submittedName>
        <fullName evidence="1">Uncharacterized protein</fullName>
    </submittedName>
</protein>
<gene>
    <name evidence="1" type="ORF">METZ01_LOCUS491403</name>
</gene>
<evidence type="ECO:0000313" key="1">
    <source>
        <dbReference type="EMBL" id="SVE38549.1"/>
    </source>
</evidence>
<dbReference type="EMBL" id="UINC01213666">
    <property type="protein sequence ID" value="SVE38549.1"/>
    <property type="molecule type" value="Genomic_DNA"/>
</dbReference>
<accession>A0A383D2R1</accession>
<reference evidence="1" key="1">
    <citation type="submission" date="2018-05" db="EMBL/GenBank/DDBJ databases">
        <authorList>
            <person name="Lanie J.A."/>
            <person name="Ng W.-L."/>
            <person name="Kazmierczak K.M."/>
            <person name="Andrzejewski T.M."/>
            <person name="Davidsen T.M."/>
            <person name="Wayne K.J."/>
            <person name="Tettelin H."/>
            <person name="Glass J.I."/>
            <person name="Rusch D."/>
            <person name="Podicherti R."/>
            <person name="Tsui H.-C.T."/>
            <person name="Winkler M.E."/>
        </authorList>
    </citation>
    <scope>NUCLEOTIDE SEQUENCE</scope>
</reference>
<proteinExistence type="predicted"/>
<dbReference type="Gene3D" id="3.40.50.20">
    <property type="match status" value="1"/>
</dbReference>
<feature type="non-terminal residue" evidence="1">
    <location>
        <position position="84"/>
    </location>
</feature>